<reference evidence="1 2" key="1">
    <citation type="journal article" date="2018" name="Mol. Plant">
        <title>The genome of Artemisia annua provides insight into the evolution of Asteraceae family and artemisinin biosynthesis.</title>
        <authorList>
            <person name="Shen Q."/>
            <person name="Zhang L."/>
            <person name="Liao Z."/>
            <person name="Wang S."/>
            <person name="Yan T."/>
            <person name="Shi P."/>
            <person name="Liu M."/>
            <person name="Fu X."/>
            <person name="Pan Q."/>
            <person name="Wang Y."/>
            <person name="Lv Z."/>
            <person name="Lu X."/>
            <person name="Zhang F."/>
            <person name="Jiang W."/>
            <person name="Ma Y."/>
            <person name="Chen M."/>
            <person name="Hao X."/>
            <person name="Li L."/>
            <person name="Tang Y."/>
            <person name="Lv G."/>
            <person name="Zhou Y."/>
            <person name="Sun X."/>
            <person name="Brodelius P.E."/>
            <person name="Rose J.K.C."/>
            <person name="Tang K."/>
        </authorList>
    </citation>
    <scope>NUCLEOTIDE SEQUENCE [LARGE SCALE GENOMIC DNA]</scope>
    <source>
        <strain evidence="2">cv. Huhao1</strain>
        <tissue evidence="1">Leaf</tissue>
    </source>
</reference>
<dbReference type="EMBL" id="PKPP01009170">
    <property type="protein sequence ID" value="PWA48899.1"/>
    <property type="molecule type" value="Genomic_DNA"/>
</dbReference>
<sequence>MKSPNVQKSGNVWPLNDDMLASMRKSANKFSVLGNVEEEEMHELNMLKDRMIVDQYLNNKIQPTVRESQIWSKDMIVYFKLIREENIHVCGVLETHVNPKRIEVVSEDTVVGSNITNDIQDFIDCVNSIEVKDVCSSGLFYTWIKSPLNPNTSILKKIDRIMANESFVSKYGEVIVQFKPLYL</sequence>
<accession>A0A2U1LIT0</accession>
<protein>
    <submittedName>
        <fullName evidence="1">RNA-directed DNA polymerase, eukaryota, Reverse transcriptase zinc-binding domain protein</fullName>
    </submittedName>
</protein>
<keyword evidence="1" id="KW-0695">RNA-directed DNA polymerase</keyword>
<dbReference type="Proteomes" id="UP000245207">
    <property type="component" value="Unassembled WGS sequence"/>
</dbReference>
<keyword evidence="1" id="KW-0808">Transferase</keyword>
<evidence type="ECO:0000313" key="1">
    <source>
        <dbReference type="EMBL" id="PWA48899.1"/>
    </source>
</evidence>
<organism evidence="1 2">
    <name type="scientific">Artemisia annua</name>
    <name type="common">Sweet wormwood</name>
    <dbReference type="NCBI Taxonomy" id="35608"/>
    <lineage>
        <taxon>Eukaryota</taxon>
        <taxon>Viridiplantae</taxon>
        <taxon>Streptophyta</taxon>
        <taxon>Embryophyta</taxon>
        <taxon>Tracheophyta</taxon>
        <taxon>Spermatophyta</taxon>
        <taxon>Magnoliopsida</taxon>
        <taxon>eudicotyledons</taxon>
        <taxon>Gunneridae</taxon>
        <taxon>Pentapetalae</taxon>
        <taxon>asterids</taxon>
        <taxon>campanulids</taxon>
        <taxon>Asterales</taxon>
        <taxon>Asteraceae</taxon>
        <taxon>Asteroideae</taxon>
        <taxon>Anthemideae</taxon>
        <taxon>Artemisiinae</taxon>
        <taxon>Artemisia</taxon>
    </lineage>
</organism>
<keyword evidence="1" id="KW-0548">Nucleotidyltransferase</keyword>
<keyword evidence="2" id="KW-1185">Reference proteome</keyword>
<comment type="caution">
    <text evidence="1">The sequence shown here is derived from an EMBL/GenBank/DDBJ whole genome shotgun (WGS) entry which is preliminary data.</text>
</comment>
<proteinExistence type="predicted"/>
<dbReference type="AlphaFoldDB" id="A0A2U1LIT0"/>
<name>A0A2U1LIT0_ARTAN</name>
<gene>
    <name evidence="1" type="ORF">CTI12_AA486770</name>
</gene>
<dbReference type="GO" id="GO:0003964">
    <property type="term" value="F:RNA-directed DNA polymerase activity"/>
    <property type="evidence" value="ECO:0007669"/>
    <property type="project" value="UniProtKB-KW"/>
</dbReference>
<dbReference type="OrthoDB" id="1930966at2759"/>
<evidence type="ECO:0000313" key="2">
    <source>
        <dbReference type="Proteomes" id="UP000245207"/>
    </source>
</evidence>